<evidence type="ECO:0000313" key="3">
    <source>
        <dbReference type="Proteomes" id="UP000501690"/>
    </source>
</evidence>
<dbReference type="GO" id="GO:0003746">
    <property type="term" value="F:translation elongation factor activity"/>
    <property type="evidence" value="ECO:0007669"/>
    <property type="project" value="UniProtKB-KW"/>
</dbReference>
<accession>A0A4D6M878</accession>
<dbReference type="Proteomes" id="UP000501690">
    <property type="component" value="Linkage Group LG6"/>
</dbReference>
<dbReference type="EMBL" id="CP039350">
    <property type="protein sequence ID" value="QCD97157.1"/>
    <property type="molecule type" value="Genomic_DNA"/>
</dbReference>
<feature type="compositionally biased region" description="Basic and acidic residues" evidence="1">
    <location>
        <begin position="62"/>
        <end position="74"/>
    </location>
</feature>
<dbReference type="AlphaFoldDB" id="A0A4D6M878"/>
<organism evidence="2 3">
    <name type="scientific">Vigna unguiculata</name>
    <name type="common">Cowpea</name>
    <dbReference type="NCBI Taxonomy" id="3917"/>
    <lineage>
        <taxon>Eukaryota</taxon>
        <taxon>Viridiplantae</taxon>
        <taxon>Streptophyta</taxon>
        <taxon>Embryophyta</taxon>
        <taxon>Tracheophyta</taxon>
        <taxon>Spermatophyta</taxon>
        <taxon>Magnoliopsida</taxon>
        <taxon>eudicotyledons</taxon>
        <taxon>Gunneridae</taxon>
        <taxon>Pentapetalae</taxon>
        <taxon>rosids</taxon>
        <taxon>fabids</taxon>
        <taxon>Fabales</taxon>
        <taxon>Fabaceae</taxon>
        <taxon>Papilionoideae</taxon>
        <taxon>50 kb inversion clade</taxon>
        <taxon>NPAAA clade</taxon>
        <taxon>indigoferoid/millettioid clade</taxon>
        <taxon>Phaseoleae</taxon>
        <taxon>Vigna</taxon>
    </lineage>
</organism>
<name>A0A4D6M878_VIGUN</name>
<feature type="region of interest" description="Disordered" evidence="1">
    <location>
        <begin position="40"/>
        <end position="120"/>
    </location>
</feature>
<proteinExistence type="predicted"/>
<protein>
    <submittedName>
        <fullName evidence="2">Transcription elongation factor SPT6</fullName>
    </submittedName>
</protein>
<keyword evidence="2" id="KW-0648">Protein biosynthesis</keyword>
<evidence type="ECO:0000313" key="2">
    <source>
        <dbReference type="EMBL" id="QCD97157.1"/>
    </source>
</evidence>
<keyword evidence="3" id="KW-1185">Reference proteome</keyword>
<feature type="compositionally biased region" description="Basic and acidic residues" evidence="1">
    <location>
        <begin position="82"/>
        <end position="101"/>
    </location>
</feature>
<evidence type="ECO:0000256" key="1">
    <source>
        <dbReference type="SAM" id="MobiDB-lite"/>
    </source>
</evidence>
<reference evidence="2 3" key="1">
    <citation type="submission" date="2019-04" db="EMBL/GenBank/DDBJ databases">
        <title>An improved genome assembly and genetic linkage map for asparagus bean, Vigna unguiculata ssp. sesquipedialis.</title>
        <authorList>
            <person name="Xia Q."/>
            <person name="Zhang R."/>
            <person name="Dong Y."/>
        </authorList>
    </citation>
    <scope>NUCLEOTIDE SEQUENCE [LARGE SCALE GENOMIC DNA]</scope>
    <source>
        <tissue evidence="2">Leaf</tissue>
    </source>
</reference>
<keyword evidence="2" id="KW-0251">Elongation factor</keyword>
<gene>
    <name evidence="2" type="ORF">DEO72_LG6g1867</name>
</gene>
<feature type="compositionally biased region" description="Low complexity" evidence="1">
    <location>
        <begin position="40"/>
        <end position="52"/>
    </location>
</feature>
<sequence>MFQDIDRLVAHFQRYIDDPKQDSVPSITSVAAMVPMPCSATGGSAGPPSVGSGWDGGSNSEVGRRVHSYDRDRSSTPVCRTGRGEYRNNGNRDEHPSERRRGLGRGSYKKRRHNFNNERQDSWLWRQQVGF</sequence>